<dbReference type="InterPro" id="IPR043502">
    <property type="entry name" value="DNA/RNA_pol_sf"/>
</dbReference>
<dbReference type="CDD" id="cd01647">
    <property type="entry name" value="RT_LTR"/>
    <property type="match status" value="1"/>
</dbReference>
<evidence type="ECO:0000313" key="1">
    <source>
        <dbReference type="EMBL" id="GFO27549.1"/>
    </source>
</evidence>
<dbReference type="Gene3D" id="3.30.70.270">
    <property type="match status" value="1"/>
</dbReference>
<dbReference type="Gene3D" id="3.10.10.10">
    <property type="entry name" value="HIV Type 1 Reverse Transcriptase, subunit A, domain 1"/>
    <property type="match status" value="1"/>
</dbReference>
<comment type="caution">
    <text evidence="1">The sequence shown here is derived from an EMBL/GenBank/DDBJ whole genome shotgun (WGS) entry which is preliminary data.</text>
</comment>
<name>A0AAV4C8Z3_9GAST</name>
<dbReference type="PANTHER" id="PTHR24559">
    <property type="entry name" value="TRANSPOSON TY3-I GAG-POL POLYPROTEIN"/>
    <property type="match status" value="1"/>
</dbReference>
<dbReference type="InterPro" id="IPR053134">
    <property type="entry name" value="RNA-dir_DNA_polymerase"/>
</dbReference>
<dbReference type="EMBL" id="BLXT01005934">
    <property type="protein sequence ID" value="GFO27549.1"/>
    <property type="molecule type" value="Genomic_DNA"/>
</dbReference>
<dbReference type="InterPro" id="IPR043128">
    <property type="entry name" value="Rev_trsase/Diguanyl_cyclase"/>
</dbReference>
<keyword evidence="2" id="KW-1185">Reference proteome</keyword>
<organism evidence="1 2">
    <name type="scientific">Plakobranchus ocellatus</name>
    <dbReference type="NCBI Taxonomy" id="259542"/>
    <lineage>
        <taxon>Eukaryota</taxon>
        <taxon>Metazoa</taxon>
        <taxon>Spiralia</taxon>
        <taxon>Lophotrochozoa</taxon>
        <taxon>Mollusca</taxon>
        <taxon>Gastropoda</taxon>
        <taxon>Heterobranchia</taxon>
        <taxon>Euthyneura</taxon>
        <taxon>Panpulmonata</taxon>
        <taxon>Sacoglossa</taxon>
        <taxon>Placobranchoidea</taxon>
        <taxon>Plakobranchidae</taxon>
        <taxon>Plakobranchus</taxon>
    </lineage>
</organism>
<dbReference type="PANTHER" id="PTHR24559:SF444">
    <property type="entry name" value="REVERSE TRANSCRIPTASE DOMAIN-CONTAINING PROTEIN"/>
    <property type="match status" value="1"/>
</dbReference>
<accession>A0AAV4C8Z3</accession>
<gene>
    <name evidence="1" type="ORF">PoB_005405400</name>
</gene>
<sequence>MRLTLCDVLEGPGMQNLGITRKSISTYTSPVVLVKKKDDPNRICVDYRRLNNMTIFNLHSMIPPADMFQGMENDRYFSKIYLSKGHWKIPVRQEDRAKIAFVTMDRHFELLRAPFRMMYSRATLARALKMLVKGLDYMVDYKIEL</sequence>
<dbReference type="SUPFAM" id="SSF56672">
    <property type="entry name" value="DNA/RNA polymerases"/>
    <property type="match status" value="1"/>
</dbReference>
<dbReference type="Proteomes" id="UP000735302">
    <property type="component" value="Unassembled WGS sequence"/>
</dbReference>
<proteinExistence type="predicted"/>
<reference evidence="1 2" key="1">
    <citation type="journal article" date="2021" name="Elife">
        <title>Chloroplast acquisition without the gene transfer in kleptoplastic sea slugs, Plakobranchus ocellatus.</title>
        <authorList>
            <person name="Maeda T."/>
            <person name="Takahashi S."/>
            <person name="Yoshida T."/>
            <person name="Shimamura S."/>
            <person name="Takaki Y."/>
            <person name="Nagai Y."/>
            <person name="Toyoda A."/>
            <person name="Suzuki Y."/>
            <person name="Arimoto A."/>
            <person name="Ishii H."/>
            <person name="Satoh N."/>
            <person name="Nishiyama T."/>
            <person name="Hasebe M."/>
            <person name="Maruyama T."/>
            <person name="Minagawa J."/>
            <person name="Obokata J."/>
            <person name="Shigenobu S."/>
        </authorList>
    </citation>
    <scope>NUCLEOTIDE SEQUENCE [LARGE SCALE GENOMIC DNA]</scope>
</reference>
<evidence type="ECO:0000313" key="2">
    <source>
        <dbReference type="Proteomes" id="UP000735302"/>
    </source>
</evidence>
<protein>
    <submittedName>
        <fullName evidence="1">Zinc finger protein</fullName>
    </submittedName>
</protein>
<dbReference type="AlphaFoldDB" id="A0AAV4C8Z3"/>